<protein>
    <submittedName>
        <fullName evidence="2">Septin-domain-containing protein</fullName>
    </submittedName>
</protein>
<feature type="non-terminal residue" evidence="2">
    <location>
        <position position="116"/>
    </location>
</feature>
<sequence length="116" mass="12443">MASQPFSLSARHQRLGGRRKNVKKGFQFTFMVVGASGTGRTTFVNTLCGSEVLAKKVCDNPDLAHVEEGIRIKPITVGKEGEGLGLPKGELDEDGVRISLTIVDTPGFGDNIDNEL</sequence>
<evidence type="ECO:0000259" key="1">
    <source>
        <dbReference type="PROSITE" id="PS51719"/>
    </source>
</evidence>
<dbReference type="AlphaFoldDB" id="A0A433Q4X9"/>
<proteinExistence type="predicted"/>
<dbReference type="Gene3D" id="3.40.50.300">
    <property type="entry name" value="P-loop containing nucleotide triphosphate hydrolases"/>
    <property type="match status" value="1"/>
</dbReference>
<reference evidence="2 3" key="1">
    <citation type="journal article" date="2018" name="New Phytol.">
        <title>Phylogenomics of Endogonaceae and evolution of mycorrhizas within Mucoromycota.</title>
        <authorList>
            <person name="Chang Y."/>
            <person name="Desiro A."/>
            <person name="Na H."/>
            <person name="Sandor L."/>
            <person name="Lipzen A."/>
            <person name="Clum A."/>
            <person name="Barry K."/>
            <person name="Grigoriev I.V."/>
            <person name="Martin F.M."/>
            <person name="Stajich J.E."/>
            <person name="Smith M.E."/>
            <person name="Bonito G."/>
            <person name="Spatafora J.W."/>
        </authorList>
    </citation>
    <scope>NUCLEOTIDE SEQUENCE [LARGE SCALE GENOMIC DNA]</scope>
    <source>
        <strain evidence="2 3">AD002</strain>
    </source>
</reference>
<dbReference type="SUPFAM" id="SSF52540">
    <property type="entry name" value="P-loop containing nucleoside triphosphate hydrolases"/>
    <property type="match status" value="1"/>
</dbReference>
<comment type="caution">
    <text evidence="2">The sequence shown here is derived from an EMBL/GenBank/DDBJ whole genome shotgun (WGS) entry which is preliminary data.</text>
</comment>
<evidence type="ECO:0000313" key="3">
    <source>
        <dbReference type="Proteomes" id="UP000274822"/>
    </source>
</evidence>
<dbReference type="InterPro" id="IPR027417">
    <property type="entry name" value="P-loop_NTPase"/>
</dbReference>
<name>A0A433Q4X9_9FUNG</name>
<organism evidence="2 3">
    <name type="scientific">Jimgerdemannia flammicorona</name>
    <dbReference type="NCBI Taxonomy" id="994334"/>
    <lineage>
        <taxon>Eukaryota</taxon>
        <taxon>Fungi</taxon>
        <taxon>Fungi incertae sedis</taxon>
        <taxon>Mucoromycota</taxon>
        <taxon>Mucoromycotina</taxon>
        <taxon>Endogonomycetes</taxon>
        <taxon>Endogonales</taxon>
        <taxon>Endogonaceae</taxon>
        <taxon>Jimgerdemannia</taxon>
    </lineage>
</organism>
<feature type="domain" description="Septin-type G" evidence="1">
    <location>
        <begin position="24"/>
        <end position="116"/>
    </location>
</feature>
<dbReference type="PANTHER" id="PTHR18884">
    <property type="entry name" value="SEPTIN"/>
    <property type="match status" value="1"/>
</dbReference>
<dbReference type="InterPro" id="IPR030379">
    <property type="entry name" value="G_SEPTIN_dom"/>
</dbReference>
<gene>
    <name evidence="2" type="ORF">BC938DRAFT_473023</name>
</gene>
<dbReference type="Proteomes" id="UP000274822">
    <property type="component" value="Unassembled WGS sequence"/>
</dbReference>
<keyword evidence="3" id="KW-1185">Reference proteome</keyword>
<dbReference type="EMBL" id="RBNJ01014789">
    <property type="protein sequence ID" value="RUS24827.1"/>
    <property type="molecule type" value="Genomic_DNA"/>
</dbReference>
<accession>A0A433Q4X9</accession>
<evidence type="ECO:0000313" key="2">
    <source>
        <dbReference type="EMBL" id="RUS24827.1"/>
    </source>
</evidence>
<dbReference type="Pfam" id="PF00735">
    <property type="entry name" value="Septin"/>
    <property type="match status" value="1"/>
</dbReference>
<dbReference type="GO" id="GO:0005525">
    <property type="term" value="F:GTP binding"/>
    <property type="evidence" value="ECO:0007669"/>
    <property type="project" value="InterPro"/>
</dbReference>
<dbReference type="PROSITE" id="PS51719">
    <property type="entry name" value="G_SEPTIN"/>
    <property type="match status" value="1"/>
</dbReference>